<evidence type="ECO:0000313" key="2">
    <source>
        <dbReference type="EMBL" id="QCI63695.1"/>
    </source>
</evidence>
<gene>
    <name evidence="2" type="ORF">E8M01_05240</name>
</gene>
<accession>A0A4D7AVW5</accession>
<dbReference type="GO" id="GO:0016740">
    <property type="term" value="F:transferase activity"/>
    <property type="evidence" value="ECO:0007669"/>
    <property type="project" value="UniProtKB-KW"/>
</dbReference>
<dbReference type="Proteomes" id="UP000298781">
    <property type="component" value="Chromosome"/>
</dbReference>
<dbReference type="InterPro" id="IPR038740">
    <property type="entry name" value="BioF2-like_GNAT_dom"/>
</dbReference>
<protein>
    <submittedName>
        <fullName evidence="2">GNAT family N-acetyltransferase</fullName>
    </submittedName>
</protein>
<dbReference type="InterPro" id="IPR016181">
    <property type="entry name" value="Acyl_CoA_acyltransferase"/>
</dbReference>
<feature type="domain" description="BioF2-like acetyltransferase" evidence="1">
    <location>
        <begin position="206"/>
        <end position="348"/>
    </location>
</feature>
<organism evidence="2 3">
    <name type="scientific">Phreatobacter stygius</name>
    <dbReference type="NCBI Taxonomy" id="1940610"/>
    <lineage>
        <taxon>Bacteria</taxon>
        <taxon>Pseudomonadati</taxon>
        <taxon>Pseudomonadota</taxon>
        <taxon>Alphaproteobacteria</taxon>
        <taxon>Hyphomicrobiales</taxon>
        <taxon>Phreatobacteraceae</taxon>
        <taxon>Phreatobacter</taxon>
    </lineage>
</organism>
<dbReference type="KEGG" id="pstg:E8M01_05240"/>
<dbReference type="EMBL" id="CP039690">
    <property type="protein sequence ID" value="QCI63695.1"/>
    <property type="molecule type" value="Genomic_DNA"/>
</dbReference>
<dbReference type="RefSeq" id="WP_136959152.1">
    <property type="nucleotide sequence ID" value="NZ_CP039690.1"/>
</dbReference>
<reference evidence="2 3" key="1">
    <citation type="submission" date="2019-04" db="EMBL/GenBank/DDBJ databases">
        <title>Phreatobacter aquaticus sp. nov.</title>
        <authorList>
            <person name="Choi A."/>
        </authorList>
    </citation>
    <scope>NUCLEOTIDE SEQUENCE [LARGE SCALE GENOMIC DNA]</scope>
    <source>
        <strain evidence="2 3">KCTC 52518</strain>
    </source>
</reference>
<keyword evidence="3" id="KW-1185">Reference proteome</keyword>
<dbReference type="AlphaFoldDB" id="A0A4D7AVW5"/>
<evidence type="ECO:0000259" key="1">
    <source>
        <dbReference type="Pfam" id="PF13480"/>
    </source>
</evidence>
<keyword evidence="2" id="KW-0808">Transferase</keyword>
<name>A0A4D7AVW5_9HYPH</name>
<proteinExistence type="predicted"/>
<dbReference type="SUPFAM" id="SSF55729">
    <property type="entry name" value="Acyl-CoA N-acyltransferases (Nat)"/>
    <property type="match status" value="1"/>
</dbReference>
<evidence type="ECO:0000313" key="3">
    <source>
        <dbReference type="Proteomes" id="UP000298781"/>
    </source>
</evidence>
<dbReference type="OrthoDB" id="8109718at2"/>
<dbReference type="Pfam" id="PF13480">
    <property type="entry name" value="Acetyltransf_6"/>
    <property type="match status" value="1"/>
</dbReference>
<sequence>MTTPSDMASATRPDAPARPLASAARTVEAAACAISVVPAADLSSLNWPSNLSNETIGTVFQSLEFVTLWCETIGARRGARGFGVAVTLTDGAPVLYLPLAVETRLGLHVLRFMDGGVAGMNAPILAKDIDLVPGALAVLWPRIIAALPPVDAVDFTRIAGHVKDRRNPLIELGCADHGAAGNLIDIAGQSFDDYAATKARRGEIGKVESRRRQMARLGPVSFAIAGTAGEATGMLEALVGLRRRQILRSHGHDRFETGGHFAFYRGAIAEGRLSRLTNIAVERCGDTVTAAVLGFIEPGHYRFALTAYELDSYGRFSSGARLLIGLIRRSFALRHATFDLGESDQPYKDVWATRRLPLLDHAARVTWRGHLYFAAKRLRRTCAAWHQSDFAKWARASLAHKPNPR</sequence>